<evidence type="ECO:0000256" key="6">
    <source>
        <dbReference type="ARBA" id="ARBA00023212"/>
    </source>
</evidence>
<protein>
    <recommendedName>
        <fullName evidence="7">Tropomyosin alpha-1 chain</fullName>
    </recommendedName>
    <alternativeName>
        <fullName evidence="9">Alpha-tropomyosin</fullName>
    </alternativeName>
    <alternativeName>
        <fullName evidence="8">Tropomyosin-1</fullName>
    </alternativeName>
</protein>
<evidence type="ECO:0000256" key="7">
    <source>
        <dbReference type="ARBA" id="ARBA00041188"/>
    </source>
</evidence>
<dbReference type="FunFam" id="1.20.5.170:FF:000001">
    <property type="entry name" value="Tropomyosin alpha-1 chain isoform 1"/>
    <property type="match status" value="1"/>
</dbReference>
<proteinExistence type="inferred from homology"/>
<dbReference type="InterPro" id="IPR000533">
    <property type="entry name" value="Tropomyosin"/>
</dbReference>
<gene>
    <name evidence="13" type="primary">LOC108941122</name>
    <name evidence="13" type="synonym">TPM1</name>
</gene>
<dbReference type="SUPFAM" id="SSF57997">
    <property type="entry name" value="Tropomyosin"/>
    <property type="match status" value="1"/>
</dbReference>
<evidence type="ECO:0000256" key="4">
    <source>
        <dbReference type="ARBA" id="ARBA00023179"/>
    </source>
</evidence>
<evidence type="ECO:0000256" key="3">
    <source>
        <dbReference type="ARBA" id="ARBA00023054"/>
    </source>
</evidence>
<dbReference type="GeneTree" id="ENSGT01030000234542"/>
<feature type="coiled-coil region" evidence="12">
    <location>
        <begin position="1"/>
        <end position="167"/>
    </location>
</feature>
<dbReference type="GO" id="GO:0005856">
    <property type="term" value="C:cytoskeleton"/>
    <property type="evidence" value="ECO:0007669"/>
    <property type="project" value="UniProtKB-SubCell"/>
</dbReference>
<dbReference type="Pfam" id="PF00261">
    <property type="entry name" value="Tropomyosin"/>
    <property type="match status" value="1"/>
</dbReference>
<evidence type="ECO:0000256" key="2">
    <source>
        <dbReference type="ARBA" id="ARBA00009036"/>
    </source>
</evidence>
<evidence type="ECO:0000256" key="5">
    <source>
        <dbReference type="ARBA" id="ARBA00023203"/>
    </source>
</evidence>
<dbReference type="FunFam" id="1.20.5.170:FF:000005">
    <property type="entry name" value="Tropomyosin alpha-1 chain"/>
    <property type="match status" value="1"/>
</dbReference>
<dbReference type="Gene3D" id="1.20.5.1160">
    <property type="entry name" value="Vasodilator-stimulated phosphoprotein"/>
    <property type="match status" value="1"/>
</dbReference>
<evidence type="ECO:0000256" key="11">
    <source>
        <dbReference type="RuleBase" id="RU004515"/>
    </source>
</evidence>
<reference evidence="13 14" key="1">
    <citation type="submission" date="2019-04" db="EMBL/GenBank/DDBJ databases">
        <authorList>
            <consortium name="Wellcome Sanger Institute Data Sharing"/>
        </authorList>
    </citation>
    <scope>NUCLEOTIDE SEQUENCE [LARGE SCALE GENOMIC DNA]</scope>
</reference>
<keyword evidence="6" id="KW-0963">Cytoplasm</keyword>
<dbReference type="AlphaFoldDB" id="A0A8C9U4C3"/>
<comment type="similarity">
    <text evidence="2 11">Belongs to the tropomyosin family.</text>
</comment>
<dbReference type="PROSITE" id="PS00326">
    <property type="entry name" value="TROPOMYOSIN"/>
    <property type="match status" value="1"/>
</dbReference>
<keyword evidence="5" id="KW-0009">Actin-binding</keyword>
<keyword evidence="3 12" id="KW-0175">Coiled coil</keyword>
<dbReference type="Proteomes" id="UP000694397">
    <property type="component" value="Chromosome 11"/>
</dbReference>
<dbReference type="PANTHER" id="PTHR19269">
    <property type="entry name" value="TROPOMYOSIN"/>
    <property type="match status" value="1"/>
</dbReference>
<keyword evidence="4" id="KW-0514">Muscle protein</keyword>
<dbReference type="PRINTS" id="PR00194">
    <property type="entry name" value="TROPOMYOSIN"/>
</dbReference>
<keyword evidence="14" id="KW-1185">Reference proteome</keyword>
<evidence type="ECO:0000256" key="10">
    <source>
        <dbReference type="ARBA" id="ARBA00047081"/>
    </source>
</evidence>
<comment type="subunit">
    <text evidence="10">Homodimer. Heterodimer of an alpha (TPM1, TPM3 or TPM4) and a beta (TPM2) chain.</text>
</comment>
<dbReference type="FunFam" id="1.20.5.340:FF:000001">
    <property type="entry name" value="Tropomyosin alpha-1 chain isoform 2"/>
    <property type="match status" value="1"/>
</dbReference>
<reference evidence="13" key="3">
    <citation type="submission" date="2025-09" db="UniProtKB">
        <authorList>
            <consortium name="Ensembl"/>
        </authorList>
    </citation>
    <scope>IDENTIFICATION</scope>
</reference>
<evidence type="ECO:0000313" key="14">
    <source>
        <dbReference type="Proteomes" id="UP000694397"/>
    </source>
</evidence>
<keyword evidence="6" id="KW-0206">Cytoskeleton</keyword>
<reference evidence="13" key="2">
    <citation type="submission" date="2025-08" db="UniProtKB">
        <authorList>
            <consortium name="Ensembl"/>
        </authorList>
    </citation>
    <scope>IDENTIFICATION</scope>
</reference>
<evidence type="ECO:0000256" key="8">
    <source>
        <dbReference type="ARBA" id="ARBA00042056"/>
    </source>
</evidence>
<dbReference type="GO" id="GO:0003779">
    <property type="term" value="F:actin binding"/>
    <property type="evidence" value="ECO:0007669"/>
    <property type="project" value="UniProtKB-KW"/>
</dbReference>
<evidence type="ECO:0000313" key="13">
    <source>
        <dbReference type="Ensembl" id="ENSSFOP00015055773.1"/>
    </source>
</evidence>
<name>A0A8C9U4C3_SCLFO</name>
<evidence type="ECO:0000256" key="1">
    <source>
        <dbReference type="ARBA" id="ARBA00004245"/>
    </source>
</evidence>
<comment type="subcellular location">
    <subcellularLocation>
        <location evidence="1">Cytoplasm</location>
        <location evidence="1">Cytoskeleton</location>
    </subcellularLocation>
</comment>
<accession>A0A8C9U4C3</accession>
<dbReference type="Ensembl" id="ENSSFOT00015069803.1">
    <property type="protein sequence ID" value="ENSSFOP00015055773.1"/>
    <property type="gene ID" value="ENSSFOG00015020670.2"/>
</dbReference>
<evidence type="ECO:0000256" key="9">
    <source>
        <dbReference type="ARBA" id="ARBA00042447"/>
    </source>
</evidence>
<organism evidence="13 14">
    <name type="scientific">Scleropages formosus</name>
    <name type="common">Asian bonytongue</name>
    <name type="synonym">Osteoglossum formosum</name>
    <dbReference type="NCBI Taxonomy" id="113540"/>
    <lineage>
        <taxon>Eukaryota</taxon>
        <taxon>Metazoa</taxon>
        <taxon>Chordata</taxon>
        <taxon>Craniata</taxon>
        <taxon>Vertebrata</taxon>
        <taxon>Euteleostomi</taxon>
        <taxon>Actinopterygii</taxon>
        <taxon>Neopterygii</taxon>
        <taxon>Teleostei</taxon>
        <taxon>Osteoglossocephala</taxon>
        <taxon>Osteoglossomorpha</taxon>
        <taxon>Osteoglossiformes</taxon>
        <taxon>Osteoglossidae</taxon>
        <taxon>Scleropages</taxon>
    </lineage>
</organism>
<evidence type="ECO:0000256" key="12">
    <source>
        <dbReference type="SAM" id="Coils"/>
    </source>
</evidence>
<sequence>MDAIKKKMQMLKLDKENALDRAEQAEVEKKAAEDRCKEEVQLKEAKNIAEEADRKYEEVARKLVIIEGDMERSEERAEVAENKCVQLEEELKTVTNNLKSLEAQTDKYSQQEDKYEEEIKVLADKLKEAETRAEFAERSVAKLEKTIDDLEEELYAQKVKYRTVSEELDHALSDMTSV</sequence>
<dbReference type="Gene3D" id="1.20.5.170">
    <property type="match status" value="1"/>
</dbReference>